<feature type="transmembrane region" description="Helical" evidence="2">
    <location>
        <begin position="41"/>
        <end position="66"/>
    </location>
</feature>
<feature type="compositionally biased region" description="Pro residues" evidence="1">
    <location>
        <begin position="394"/>
        <end position="404"/>
    </location>
</feature>
<evidence type="ECO:0000256" key="2">
    <source>
        <dbReference type="SAM" id="Phobius"/>
    </source>
</evidence>
<proteinExistence type="predicted"/>
<feature type="compositionally biased region" description="Gly residues" evidence="1">
    <location>
        <begin position="285"/>
        <end position="308"/>
    </location>
</feature>
<reference evidence="3" key="1">
    <citation type="submission" date="2021-01" db="EMBL/GenBank/DDBJ databases">
        <title>Whole genome shotgun sequence of Actinoplanes siamensis NBRC 109076.</title>
        <authorList>
            <person name="Komaki H."/>
            <person name="Tamura T."/>
        </authorList>
    </citation>
    <scope>NUCLEOTIDE SEQUENCE</scope>
    <source>
        <strain evidence="3">NBRC 109076</strain>
    </source>
</reference>
<gene>
    <name evidence="3" type="ORF">Asi03nite_22570</name>
</gene>
<keyword evidence="4" id="KW-1185">Reference proteome</keyword>
<dbReference type="AlphaFoldDB" id="A0A919TJU9"/>
<accession>A0A919TJU9</accession>
<sequence>MSMPAYGPGNGDVAYRMQGLRHTPVETGLDAPATVGAILRLWLWAAIPAVVVWAVFAFLALLVYAASEPSLFSGSSPGDGLLSVGSLLAFIVFWVVLLSARVTEPVAEWKTLLEDRWQGADSAYAAIYGTLRRRGVPVEATAVRTRSDLLPPEAVNNRLLIADRDYRVVISVFPYGSGLYLGWNMSRTRRGVTLLGAFLKDLVNGISGRPAGPVEMLRGERVRALREAVHAAVREGAEVAGQGISVPLASTFGAEVPVQDLRGHAPAPQPPGYGPHPTAPHFGGPFPGGGPGFGAGAGPGGASPGGSVSGTPASAPPGDPFARPASAPPGDPFAGPVSGVPGFSGGPHRGDAVPGGPFERPGSDFGAPAGGHGDPYAPPGDWGVGSGGAYGRPSPRPGPAPAGPAVPESGSAPGGAAGARSGSAPDDDPPASRED</sequence>
<protein>
    <submittedName>
        <fullName evidence="3">Uncharacterized protein</fullName>
    </submittedName>
</protein>
<feature type="region of interest" description="Disordered" evidence="1">
    <location>
        <begin position="261"/>
        <end position="435"/>
    </location>
</feature>
<dbReference type="EMBL" id="BOMW01000020">
    <property type="protein sequence ID" value="GIF04719.1"/>
    <property type="molecule type" value="Genomic_DNA"/>
</dbReference>
<keyword evidence="2" id="KW-1133">Transmembrane helix</keyword>
<keyword evidence="2" id="KW-0472">Membrane</keyword>
<dbReference type="RefSeq" id="WP_203678675.1">
    <property type="nucleotide sequence ID" value="NZ_BOMW01000020.1"/>
</dbReference>
<feature type="transmembrane region" description="Helical" evidence="2">
    <location>
        <begin position="81"/>
        <end position="100"/>
    </location>
</feature>
<evidence type="ECO:0000313" key="3">
    <source>
        <dbReference type="EMBL" id="GIF04719.1"/>
    </source>
</evidence>
<name>A0A919TJU9_9ACTN</name>
<dbReference type="Proteomes" id="UP000629619">
    <property type="component" value="Unassembled WGS sequence"/>
</dbReference>
<keyword evidence="2" id="KW-0812">Transmembrane</keyword>
<evidence type="ECO:0000256" key="1">
    <source>
        <dbReference type="SAM" id="MobiDB-lite"/>
    </source>
</evidence>
<evidence type="ECO:0000313" key="4">
    <source>
        <dbReference type="Proteomes" id="UP000629619"/>
    </source>
</evidence>
<organism evidence="3 4">
    <name type="scientific">Actinoplanes siamensis</name>
    <dbReference type="NCBI Taxonomy" id="1223317"/>
    <lineage>
        <taxon>Bacteria</taxon>
        <taxon>Bacillati</taxon>
        <taxon>Actinomycetota</taxon>
        <taxon>Actinomycetes</taxon>
        <taxon>Micromonosporales</taxon>
        <taxon>Micromonosporaceae</taxon>
        <taxon>Actinoplanes</taxon>
    </lineage>
</organism>
<comment type="caution">
    <text evidence="3">The sequence shown here is derived from an EMBL/GenBank/DDBJ whole genome shotgun (WGS) entry which is preliminary data.</text>
</comment>
<feature type="compositionally biased region" description="Pro residues" evidence="1">
    <location>
        <begin position="267"/>
        <end position="278"/>
    </location>
</feature>